<keyword evidence="3" id="KW-1185">Reference proteome</keyword>
<evidence type="ECO:0008006" key="4">
    <source>
        <dbReference type="Google" id="ProtNLM"/>
    </source>
</evidence>
<accession>A0A8G1VHK3</accession>
<evidence type="ECO:0000313" key="3">
    <source>
        <dbReference type="Proteomes" id="UP000249526"/>
    </source>
</evidence>
<keyword evidence="1" id="KW-0732">Signal</keyword>
<evidence type="ECO:0000256" key="1">
    <source>
        <dbReference type="SAM" id="SignalP"/>
    </source>
</evidence>
<feature type="non-terminal residue" evidence="2">
    <location>
        <position position="1"/>
    </location>
</feature>
<dbReference type="GeneID" id="37158850"/>
<dbReference type="EMBL" id="KZ825086">
    <property type="protein sequence ID" value="RAH52312.1"/>
    <property type="molecule type" value="Genomic_DNA"/>
</dbReference>
<organism evidence="2 3">
    <name type="scientific">Aspergillus piperis CBS 112811</name>
    <dbReference type="NCBI Taxonomy" id="1448313"/>
    <lineage>
        <taxon>Eukaryota</taxon>
        <taxon>Fungi</taxon>
        <taxon>Dikarya</taxon>
        <taxon>Ascomycota</taxon>
        <taxon>Pezizomycotina</taxon>
        <taxon>Eurotiomycetes</taxon>
        <taxon>Eurotiomycetidae</taxon>
        <taxon>Eurotiales</taxon>
        <taxon>Aspergillaceae</taxon>
        <taxon>Aspergillus</taxon>
        <taxon>Aspergillus subgen. Circumdati</taxon>
    </lineage>
</organism>
<dbReference type="RefSeq" id="XP_025510234.1">
    <property type="nucleotide sequence ID" value="XM_025655448.1"/>
</dbReference>
<name>A0A8G1VHK3_9EURO</name>
<reference evidence="2 3" key="1">
    <citation type="submission" date="2018-02" db="EMBL/GenBank/DDBJ databases">
        <title>The genomes of Aspergillus section Nigri reveals drivers in fungal speciation.</title>
        <authorList>
            <consortium name="DOE Joint Genome Institute"/>
            <person name="Vesth T.C."/>
            <person name="Nybo J."/>
            <person name="Theobald S."/>
            <person name="Brandl J."/>
            <person name="Frisvad J.C."/>
            <person name="Nielsen K.F."/>
            <person name="Lyhne E.K."/>
            <person name="Kogle M.E."/>
            <person name="Kuo A."/>
            <person name="Riley R."/>
            <person name="Clum A."/>
            <person name="Nolan M."/>
            <person name="Lipzen A."/>
            <person name="Salamov A."/>
            <person name="Henrissat B."/>
            <person name="Wiebenga A."/>
            <person name="De vries R.P."/>
            <person name="Grigoriev I.V."/>
            <person name="Mortensen U.H."/>
            <person name="Andersen M.R."/>
            <person name="Baker S.E."/>
        </authorList>
    </citation>
    <scope>NUCLEOTIDE SEQUENCE [LARGE SCALE GENOMIC DNA]</scope>
    <source>
        <strain evidence="2 3">CBS 112811</strain>
    </source>
</reference>
<feature type="chain" id="PRO_5034937468" description="SET domain-containing protein" evidence="1">
    <location>
        <begin position="22"/>
        <end position="71"/>
    </location>
</feature>
<protein>
    <recommendedName>
        <fullName evidence="4">SET domain-containing protein</fullName>
    </recommendedName>
</protein>
<sequence length="71" mass="8034">FRVVLFYAITAVLTLFCNIISNPRDCDTNHNMDLLQNVPSLIRSIPIRKLTAGEVVHLQYLDVFTAELSSI</sequence>
<dbReference type="Proteomes" id="UP000249526">
    <property type="component" value="Unassembled WGS sequence"/>
</dbReference>
<gene>
    <name evidence="2" type="ORF">BO85DRAFT_336483</name>
</gene>
<dbReference type="AlphaFoldDB" id="A0A8G1VHK3"/>
<feature type="non-terminal residue" evidence="2">
    <location>
        <position position="71"/>
    </location>
</feature>
<feature type="signal peptide" evidence="1">
    <location>
        <begin position="1"/>
        <end position="21"/>
    </location>
</feature>
<proteinExistence type="predicted"/>
<evidence type="ECO:0000313" key="2">
    <source>
        <dbReference type="EMBL" id="RAH52312.1"/>
    </source>
</evidence>